<keyword evidence="2" id="KW-0378">Hydrolase</keyword>
<dbReference type="GO" id="GO:0016787">
    <property type="term" value="F:hydrolase activity"/>
    <property type="evidence" value="ECO:0007669"/>
    <property type="project" value="UniProtKB-KW"/>
</dbReference>
<protein>
    <submittedName>
        <fullName evidence="4">Chemotaxis protein CheC</fullName>
    </submittedName>
</protein>
<keyword evidence="1" id="KW-0145">Chemotaxis</keyword>
<accession>A0A2W4RPA5</accession>
<feature type="domain" description="CheC-like protein" evidence="3">
    <location>
        <begin position="8"/>
        <end position="42"/>
    </location>
</feature>
<evidence type="ECO:0000256" key="1">
    <source>
        <dbReference type="ARBA" id="ARBA00022500"/>
    </source>
</evidence>
<evidence type="ECO:0000313" key="5">
    <source>
        <dbReference type="Proteomes" id="UP000249396"/>
    </source>
</evidence>
<sequence length="207" mass="23401">MFALNELQQDALLEIFNIGVGKAAAALSKMTSEEVLLSVPTIEFLEWQEARQHLPCGGKIICGISQRFEGPFTTEAVLMFPEDKSLEIIRYILQGDSLFDQLTEMEQEGLCEIGNIVLNACMAPIADIFSAEFHATMPEFRIGTSEHVLRIDMAQSNRVIMLMLVKLQMEKREIEGYLAFLSVLPDMQRLSANIDRFISELQKRVAR</sequence>
<dbReference type="InterPro" id="IPR050992">
    <property type="entry name" value="CheZ_family_phosphatases"/>
</dbReference>
<proteinExistence type="predicted"/>
<dbReference type="Gene3D" id="3.40.1550.10">
    <property type="entry name" value="CheC-like"/>
    <property type="match status" value="1"/>
</dbReference>
<dbReference type="AlphaFoldDB" id="A0A2W4RPA5"/>
<dbReference type="EMBL" id="QJPH01000188">
    <property type="protein sequence ID" value="PZN83319.1"/>
    <property type="molecule type" value="Genomic_DNA"/>
</dbReference>
<evidence type="ECO:0000256" key="2">
    <source>
        <dbReference type="ARBA" id="ARBA00022801"/>
    </source>
</evidence>
<reference evidence="4 5" key="1">
    <citation type="journal article" date="2018" name="Aquat. Microb. Ecol.">
        <title>Gammaproteobacterial methanotrophs dominate.</title>
        <authorList>
            <person name="Rissanen A.J."/>
            <person name="Saarenheimo J."/>
            <person name="Tiirola M."/>
            <person name="Peura S."/>
            <person name="Aalto S.L."/>
            <person name="Karvinen A."/>
            <person name="Nykanen H."/>
        </authorList>
    </citation>
    <scope>NUCLEOTIDE SEQUENCE [LARGE SCALE GENOMIC DNA]</scope>
    <source>
        <strain evidence="4">AMbin10</strain>
    </source>
</reference>
<dbReference type="Pfam" id="PF04509">
    <property type="entry name" value="CheC"/>
    <property type="match status" value="1"/>
</dbReference>
<organism evidence="4 5">
    <name type="scientific">Candidatus Methylumidiphilus alinenensis</name>
    <dbReference type="NCBI Taxonomy" id="2202197"/>
    <lineage>
        <taxon>Bacteria</taxon>
        <taxon>Pseudomonadati</taxon>
        <taxon>Pseudomonadota</taxon>
        <taxon>Gammaproteobacteria</taxon>
        <taxon>Methylococcales</taxon>
        <taxon>Candidatus Methylumidiphilus</taxon>
    </lineage>
</organism>
<dbReference type="Proteomes" id="UP000249396">
    <property type="component" value="Unassembled WGS sequence"/>
</dbReference>
<dbReference type="InterPro" id="IPR007597">
    <property type="entry name" value="CheC"/>
</dbReference>
<comment type="caution">
    <text evidence="4">The sequence shown here is derived from an EMBL/GenBank/DDBJ whole genome shotgun (WGS) entry which is preliminary data.</text>
</comment>
<dbReference type="PANTHER" id="PTHR43693:SF1">
    <property type="entry name" value="PROTEIN PHOSPHATASE CHEZ"/>
    <property type="match status" value="1"/>
</dbReference>
<dbReference type="InterPro" id="IPR028976">
    <property type="entry name" value="CheC-like_sf"/>
</dbReference>
<dbReference type="SUPFAM" id="SSF103039">
    <property type="entry name" value="CheC-like"/>
    <property type="match status" value="1"/>
</dbReference>
<evidence type="ECO:0000313" key="4">
    <source>
        <dbReference type="EMBL" id="PZN83319.1"/>
    </source>
</evidence>
<name>A0A2W4RPA5_9GAMM</name>
<dbReference type="GO" id="GO:0006935">
    <property type="term" value="P:chemotaxis"/>
    <property type="evidence" value="ECO:0007669"/>
    <property type="project" value="UniProtKB-KW"/>
</dbReference>
<gene>
    <name evidence="4" type="ORF">DM484_04650</name>
</gene>
<evidence type="ECO:0000259" key="3">
    <source>
        <dbReference type="Pfam" id="PF04509"/>
    </source>
</evidence>
<dbReference type="PANTHER" id="PTHR43693">
    <property type="entry name" value="PROTEIN PHOSPHATASE CHEZ"/>
    <property type="match status" value="1"/>
</dbReference>
<dbReference type="CDD" id="cd17910">
    <property type="entry name" value="CheC_ClassII"/>
    <property type="match status" value="1"/>
</dbReference>